<gene>
    <name evidence="8" type="primary">hmrR</name>
    <name evidence="7" type="synonym">cueR</name>
    <name evidence="7" type="ORF">IRZ65_14930</name>
    <name evidence="8" type="ORF">NCTC11842_03757</name>
</gene>
<evidence type="ECO:0000313" key="10">
    <source>
        <dbReference type="Proteomes" id="UP000626180"/>
    </source>
</evidence>
<dbReference type="GO" id="GO:0045893">
    <property type="term" value="P:positive regulation of DNA-templated transcription"/>
    <property type="evidence" value="ECO:0007669"/>
    <property type="project" value="InterPro"/>
</dbReference>
<evidence type="ECO:0000256" key="4">
    <source>
        <dbReference type="ARBA" id="ARBA00023125"/>
    </source>
</evidence>
<protein>
    <submittedName>
        <fullName evidence="7 8">Transcriptional regulator</fullName>
    </submittedName>
</protein>
<evidence type="ECO:0000256" key="5">
    <source>
        <dbReference type="ARBA" id="ARBA00023163"/>
    </source>
</evidence>
<evidence type="ECO:0000259" key="6">
    <source>
        <dbReference type="PROSITE" id="PS50937"/>
    </source>
</evidence>
<reference evidence="8 9" key="1">
    <citation type="submission" date="2018-06" db="EMBL/GenBank/DDBJ databases">
        <authorList>
            <consortium name="Pathogen Informatics"/>
            <person name="Doyle S."/>
        </authorList>
    </citation>
    <scope>NUCLEOTIDE SEQUENCE [LARGE SCALE GENOMIC DNA]</scope>
    <source>
        <strain evidence="8 9">NCTC11842</strain>
    </source>
</reference>
<dbReference type="PANTHER" id="PTHR30204">
    <property type="entry name" value="REDOX-CYCLING DRUG-SENSING TRANSCRIPTIONAL ACTIVATOR SOXR"/>
    <property type="match status" value="1"/>
</dbReference>
<organism evidence="8 9">
    <name type="scientific">Pseudomonas luteola</name>
    <dbReference type="NCBI Taxonomy" id="47886"/>
    <lineage>
        <taxon>Bacteria</taxon>
        <taxon>Pseudomonadati</taxon>
        <taxon>Pseudomonadota</taxon>
        <taxon>Gammaproteobacteria</taxon>
        <taxon>Pseudomonadales</taxon>
        <taxon>Pseudomonadaceae</taxon>
        <taxon>Pseudomonas</taxon>
    </lineage>
</organism>
<dbReference type="Proteomes" id="UP000626180">
    <property type="component" value="Unassembled WGS sequence"/>
</dbReference>
<dbReference type="EMBL" id="JADMCD010000007">
    <property type="protein sequence ID" value="MBF8641978.1"/>
    <property type="molecule type" value="Genomic_DNA"/>
</dbReference>
<dbReference type="GO" id="GO:0005737">
    <property type="term" value="C:cytoplasm"/>
    <property type="evidence" value="ECO:0007669"/>
    <property type="project" value="UniProtKB-SubCell"/>
</dbReference>
<dbReference type="EMBL" id="UAUF01000014">
    <property type="protein sequence ID" value="SPZ11512.1"/>
    <property type="molecule type" value="Genomic_DNA"/>
</dbReference>
<keyword evidence="2" id="KW-0963">Cytoplasm</keyword>
<feature type="domain" description="HTH merR-type" evidence="6">
    <location>
        <begin position="1"/>
        <end position="69"/>
    </location>
</feature>
<dbReference type="InterPro" id="IPR047057">
    <property type="entry name" value="MerR_fam"/>
</dbReference>
<dbReference type="GO" id="GO:0005507">
    <property type="term" value="F:copper ion binding"/>
    <property type="evidence" value="ECO:0007669"/>
    <property type="project" value="InterPro"/>
</dbReference>
<dbReference type="PRINTS" id="PR00040">
    <property type="entry name" value="HTHMERR"/>
</dbReference>
<keyword evidence="5" id="KW-0804">Transcription</keyword>
<dbReference type="PROSITE" id="PS50937">
    <property type="entry name" value="HTH_MERR_2"/>
    <property type="match status" value="1"/>
</dbReference>
<name>A0A2X2CS41_PSELU</name>
<evidence type="ECO:0000256" key="2">
    <source>
        <dbReference type="ARBA" id="ARBA00022490"/>
    </source>
</evidence>
<dbReference type="Proteomes" id="UP000250443">
    <property type="component" value="Unassembled WGS sequence"/>
</dbReference>
<dbReference type="PANTHER" id="PTHR30204:SF94">
    <property type="entry name" value="HEAVY METAL-DEPENDENT TRANSCRIPTIONAL REGULATOR HI_0293-RELATED"/>
    <property type="match status" value="1"/>
</dbReference>
<dbReference type="InterPro" id="IPR011789">
    <property type="entry name" value="CueR"/>
</dbReference>
<dbReference type="Gene3D" id="1.10.1660.10">
    <property type="match status" value="1"/>
</dbReference>
<keyword evidence="4" id="KW-0238">DNA-binding</keyword>
<dbReference type="RefSeq" id="WP_010795517.1">
    <property type="nucleotide sequence ID" value="NZ_CP069262.1"/>
</dbReference>
<evidence type="ECO:0000313" key="8">
    <source>
        <dbReference type="EMBL" id="SPZ11512.1"/>
    </source>
</evidence>
<dbReference type="NCBIfam" id="TIGR02044">
    <property type="entry name" value="CueR"/>
    <property type="match status" value="1"/>
</dbReference>
<evidence type="ECO:0000313" key="7">
    <source>
        <dbReference type="EMBL" id="MBF8641978.1"/>
    </source>
</evidence>
<keyword evidence="10" id="KW-1185">Reference proteome</keyword>
<comment type="subcellular location">
    <subcellularLocation>
        <location evidence="1">Cytoplasm</location>
    </subcellularLocation>
</comment>
<proteinExistence type="predicted"/>
<dbReference type="GO" id="GO:0003700">
    <property type="term" value="F:DNA-binding transcription factor activity"/>
    <property type="evidence" value="ECO:0007669"/>
    <property type="project" value="InterPro"/>
</dbReference>
<evidence type="ECO:0000256" key="3">
    <source>
        <dbReference type="ARBA" id="ARBA00023015"/>
    </source>
</evidence>
<dbReference type="Pfam" id="PF09278">
    <property type="entry name" value="MerR-DNA-bind"/>
    <property type="match status" value="1"/>
</dbReference>
<dbReference type="InterPro" id="IPR000551">
    <property type="entry name" value="MerR-type_HTH_dom"/>
</dbReference>
<keyword evidence="3" id="KW-0805">Transcription regulation</keyword>
<dbReference type="PROSITE" id="PS00552">
    <property type="entry name" value="HTH_MERR_1"/>
    <property type="match status" value="1"/>
</dbReference>
<dbReference type="AlphaFoldDB" id="A0A2X2CS41"/>
<reference evidence="7 10" key="2">
    <citation type="submission" date="2020-10" db="EMBL/GenBank/DDBJ databases">
        <title>Genome sequences of Pseudomonas isolates.</title>
        <authorList>
            <person name="Wessels L."/>
            <person name="Reich F."/>
            <person name="Hammerl J."/>
        </authorList>
    </citation>
    <scope>NUCLEOTIDE SEQUENCE [LARGE SCALE GENOMIC DNA]</scope>
    <source>
        <strain evidence="7 10">20-MO00624-0</strain>
    </source>
</reference>
<dbReference type="SMART" id="SM00422">
    <property type="entry name" value="HTH_MERR"/>
    <property type="match status" value="1"/>
</dbReference>
<dbReference type="InterPro" id="IPR009061">
    <property type="entry name" value="DNA-bd_dom_put_sf"/>
</dbReference>
<dbReference type="SUPFAM" id="SSF46955">
    <property type="entry name" value="Putative DNA-binding domain"/>
    <property type="match status" value="1"/>
</dbReference>
<evidence type="ECO:0000313" key="9">
    <source>
        <dbReference type="Proteomes" id="UP000250443"/>
    </source>
</evidence>
<sequence length="136" mass="15089">MNISQAARASGLTPKMLRYYENIGLLDPAGRSASGYRQYRTSDLETLAFIKRSRDLGFSLEEIGRLLGLWRDRHRSSAEVKALASAHVDELSRKIAELASLRDTLQQLVDQCPGNEHPECAILDSLGKASCRHCSS</sequence>
<dbReference type="InterPro" id="IPR015358">
    <property type="entry name" value="Tscrpt_reg_MerR_DNA-bd"/>
</dbReference>
<evidence type="ECO:0000256" key="1">
    <source>
        <dbReference type="ARBA" id="ARBA00004496"/>
    </source>
</evidence>
<accession>A0A2X2CS41</accession>
<dbReference type="CDD" id="cd01108">
    <property type="entry name" value="HTH_CueR"/>
    <property type="match status" value="1"/>
</dbReference>
<dbReference type="GO" id="GO:0003677">
    <property type="term" value="F:DNA binding"/>
    <property type="evidence" value="ECO:0007669"/>
    <property type="project" value="UniProtKB-KW"/>
</dbReference>
<dbReference type="Pfam" id="PF00376">
    <property type="entry name" value="MerR"/>
    <property type="match status" value="1"/>
</dbReference>